<dbReference type="AlphaFoldDB" id="A0A975BBJ0"/>
<gene>
    <name evidence="1" type="ORF">dnl_45930</name>
</gene>
<dbReference type="RefSeq" id="WP_207688176.1">
    <property type="nucleotide sequence ID" value="NZ_CP061799.1"/>
</dbReference>
<name>A0A975BBJ0_9BACT</name>
<reference evidence="1" key="1">
    <citation type="journal article" date="2021" name="Microb. Physiol.">
        <title>Proteogenomic Insights into the Physiology of Marine, Sulfate-Reducing, Filamentous Desulfonema limicola and Desulfonema magnum.</title>
        <authorList>
            <person name="Schnaars V."/>
            <person name="Wohlbrand L."/>
            <person name="Scheve S."/>
            <person name="Hinrichs C."/>
            <person name="Reinhardt R."/>
            <person name="Rabus R."/>
        </authorList>
    </citation>
    <scope>NUCLEOTIDE SEQUENCE</scope>
    <source>
        <strain evidence="1">5ac10</strain>
    </source>
</reference>
<sequence length="748" mass="85243">MSALKQYKMLDNEAQSLYLELEGIDSKYSSGQNKDINSKTEDTIESDAHKLILIETAHLISTYLQDTRFLEGVKNKKDSFEEFINAIEKLVTIPGHDKNFLINYRGYPTGTKTPAQTDYIIKFGNLTVDSTSAAAIFSRTGVSMVHLQGRLYKAFKVFSDNGISTLCLKIPENQSDITREKNEYLRTSLNIISHYNNSLKSGTPIIFERNGTKVFLPLALDEQGAADINLTLVAGLNNLKPQSVKSLVHQVSTWLQKPENDNYVSVYDAVSSIKSLGNKLIMPEIEINNIKWLSLDKNHKIVSKKQARISRIAAQQFKDSPQKAALAIQTVYGDDYNKINSSSLGDRIKSASELLNNANTDSDNQDIEKEILSNIHGRFHEINDEVFDDLIIKEEVLAIRSDQKETIVGKIHSKMHKIINFHKNRADVNKKIKNITDKNIHFNAQDYKSIAKTFDISVKNAEYLINLLKACFDDQGYFLRKVFEKHIPVFIKFEEKIFKFMWYYLKQTPRQNDRIAFLNSLQLLIVKMKNPQTAIDLLLTDIMNDPGRVDLSDRNALMLGNLLLRTYNKEINVDIEVTPEEVLLVKNGLNKDAAKAMADKIDLEQDRFLEKTRAIHTRLMEAVALQDSENIMDARFLLYLERELFIFLSLTGGKTARSVLQSAVKRYGNPESEIYFLQNNNGHIGALIQHLTIAVRGLERLGNHQDPAIFDTLKQNEKRFLSMCSEPGCTNKLQRLIHWSDKAVKNIN</sequence>
<keyword evidence="2" id="KW-1185">Reference proteome</keyword>
<evidence type="ECO:0000313" key="1">
    <source>
        <dbReference type="EMBL" id="QTA82220.1"/>
    </source>
</evidence>
<organism evidence="1 2">
    <name type="scientific">Desulfonema limicola</name>
    <dbReference type="NCBI Taxonomy" id="45656"/>
    <lineage>
        <taxon>Bacteria</taxon>
        <taxon>Pseudomonadati</taxon>
        <taxon>Thermodesulfobacteriota</taxon>
        <taxon>Desulfobacteria</taxon>
        <taxon>Desulfobacterales</taxon>
        <taxon>Desulfococcaceae</taxon>
        <taxon>Desulfonema</taxon>
    </lineage>
</organism>
<dbReference type="EMBL" id="CP061799">
    <property type="protein sequence ID" value="QTA82220.1"/>
    <property type="molecule type" value="Genomic_DNA"/>
</dbReference>
<accession>A0A975BBJ0</accession>
<evidence type="ECO:0000313" key="2">
    <source>
        <dbReference type="Proteomes" id="UP000663720"/>
    </source>
</evidence>
<dbReference type="Proteomes" id="UP000663720">
    <property type="component" value="Chromosome"/>
</dbReference>
<dbReference type="KEGG" id="dli:dnl_45930"/>
<protein>
    <submittedName>
        <fullName evidence="1">Uncharacterized protein</fullName>
    </submittedName>
</protein>
<proteinExistence type="predicted"/>